<dbReference type="GeneID" id="88766471"/>
<dbReference type="PANTHER" id="PTHR23355">
    <property type="entry name" value="RIBONUCLEASE"/>
    <property type="match status" value="1"/>
</dbReference>
<dbReference type="Pfam" id="PF00773">
    <property type="entry name" value="RNB"/>
    <property type="match status" value="1"/>
</dbReference>
<dbReference type="InterPro" id="IPR050180">
    <property type="entry name" value="RNR_Ribonuclease"/>
</dbReference>
<dbReference type="InterPro" id="IPR022966">
    <property type="entry name" value="RNase_II/R_CS"/>
</dbReference>
<evidence type="ECO:0000256" key="1">
    <source>
        <dbReference type="SAM" id="Coils"/>
    </source>
</evidence>
<dbReference type="GO" id="GO:0003723">
    <property type="term" value="F:RNA binding"/>
    <property type="evidence" value="ECO:0007669"/>
    <property type="project" value="InterPro"/>
</dbReference>
<dbReference type="SMART" id="SM00955">
    <property type="entry name" value="RNB"/>
    <property type="match status" value="1"/>
</dbReference>
<dbReference type="InterPro" id="IPR012340">
    <property type="entry name" value="NA-bd_OB-fold"/>
</dbReference>
<protein>
    <submittedName>
        <fullName evidence="3">Exoribonuclease II</fullName>
    </submittedName>
</protein>
<dbReference type="InterPro" id="IPR001900">
    <property type="entry name" value="RNase_II/R"/>
</dbReference>
<feature type="coiled-coil region" evidence="1">
    <location>
        <begin position="322"/>
        <end position="352"/>
    </location>
</feature>
<dbReference type="Gene3D" id="3.30.160.20">
    <property type="match status" value="1"/>
</dbReference>
<evidence type="ECO:0000313" key="4">
    <source>
        <dbReference type="Proteomes" id="UP000003477"/>
    </source>
</evidence>
<dbReference type="GO" id="GO:0006402">
    <property type="term" value="P:mRNA catabolic process"/>
    <property type="evidence" value="ECO:0007669"/>
    <property type="project" value="TreeGrafter"/>
</dbReference>
<dbReference type="SUPFAM" id="SSF54768">
    <property type="entry name" value="dsRNA-binding domain-like"/>
    <property type="match status" value="1"/>
</dbReference>
<dbReference type="PANTHER" id="PTHR23355:SF9">
    <property type="entry name" value="DIS3-LIKE EXONUCLEASE 2"/>
    <property type="match status" value="1"/>
</dbReference>
<evidence type="ECO:0000313" key="3">
    <source>
        <dbReference type="EMBL" id="EHJ12450.1"/>
    </source>
</evidence>
<keyword evidence="1" id="KW-0175">Coiled coil</keyword>
<dbReference type="Proteomes" id="UP000003477">
    <property type="component" value="Unassembled WGS sequence"/>
</dbReference>
<comment type="caution">
    <text evidence="3">The sequence shown here is derived from an EMBL/GenBank/DDBJ whole genome shotgun (WGS) entry which is preliminary data.</text>
</comment>
<feature type="domain" description="RNB" evidence="2">
    <location>
        <begin position="21"/>
        <end position="314"/>
    </location>
</feature>
<gene>
    <name evidence="3" type="ORF">CWATWH0003_2841</name>
</gene>
<organism evidence="3 4">
    <name type="scientific">Crocosphaera watsonii WH 0003</name>
    <dbReference type="NCBI Taxonomy" id="423471"/>
    <lineage>
        <taxon>Bacteria</taxon>
        <taxon>Bacillati</taxon>
        <taxon>Cyanobacteriota</taxon>
        <taxon>Cyanophyceae</taxon>
        <taxon>Oscillatoriophycideae</taxon>
        <taxon>Chroococcales</taxon>
        <taxon>Aphanothecaceae</taxon>
        <taxon>Crocosphaera</taxon>
    </lineage>
</organism>
<proteinExistence type="predicted"/>
<accession>G5J5T7</accession>
<dbReference type="PATRIC" id="fig|423471.3.peg.2669"/>
<dbReference type="AlphaFoldDB" id="G5J5T7"/>
<name>G5J5T7_CROWT</name>
<sequence length="629" mass="71516">MAPSLIPHDEINQLLQEPLNIDDRQQVLGFTIDGETSKDLDDALWIEPNQSGVIISVHIADVTALVPPNSQLEQQAFSRVETRYLATSNNPMFPRQLSEDKLSLLEDKPRWTVTIRITLDEAANIKKTQLLSTHLNSIKKFSYVSADKTLNDPSQPLFQVLRYCELWAQKLAWKRQKGGAFGQSTIAGVSLDEEGRLIETPLYHSQKIIQEFMVLANTAVASLAEEHRLPILYRNHTASAIAPESKLLIETLNNLGLPELVRQRLQSWLNPATYSPALVGHFALSVGAYTHFTSPIRRFADYINHRVLKAVFIEQKESPYTVEELQAIAKHINDKRQEIKEKRNEHFREERLAKTVTILNKKANITTLSDKEFSQIIKDSLKVSKLDKLVPEAQQRLENRTLKPSDLYYLVFGEYENPDNRTLIKDELLNHLKEQPTLATQILQIAATIGQTTVDYLDKKTTSGKFAFWTVFDEKTTSQPSIASNKQTARHQSNCNWLQGKLEDKLQEVTAIDQTALNDKIIEESPVSAPATVVNEEPLDLSTVSSEAINNPIAYLHTTLQRLKLKNPVYSYNKIDDQWRCCCQVQWLDEILIETEALGQNKKEGKTQASLKAIIELENYVVNEEFPIE</sequence>
<dbReference type="RefSeq" id="WP_007310994.1">
    <property type="nucleotide sequence ID" value="NZ_AESD01000426.1"/>
</dbReference>
<dbReference type="PROSITE" id="PS01175">
    <property type="entry name" value="RIBONUCLEASE_II"/>
    <property type="match status" value="1"/>
</dbReference>
<dbReference type="GO" id="GO:0004540">
    <property type="term" value="F:RNA nuclease activity"/>
    <property type="evidence" value="ECO:0007669"/>
    <property type="project" value="InterPro"/>
</dbReference>
<dbReference type="EMBL" id="AESD01000426">
    <property type="protein sequence ID" value="EHJ12450.1"/>
    <property type="molecule type" value="Genomic_DNA"/>
</dbReference>
<dbReference type="SUPFAM" id="SSF50249">
    <property type="entry name" value="Nucleic acid-binding proteins"/>
    <property type="match status" value="1"/>
</dbReference>
<evidence type="ECO:0000259" key="2">
    <source>
        <dbReference type="SMART" id="SM00955"/>
    </source>
</evidence>
<reference evidence="3 4" key="1">
    <citation type="journal article" date="2011" name="Front. Microbiol.">
        <title>Two Strains of Crocosphaera watsonii with Highly Conserved Genomes are Distinguished by Strain-Specific Features.</title>
        <authorList>
            <person name="Bench S.R."/>
            <person name="Ilikchyan I.N."/>
            <person name="Tripp H.J."/>
            <person name="Zehr J.P."/>
        </authorList>
    </citation>
    <scope>NUCLEOTIDE SEQUENCE [LARGE SCALE GENOMIC DNA]</scope>
    <source>
        <strain evidence="3 4">WH 0003</strain>
    </source>
</reference>